<sequence length="88" mass="9898">MQGFSVAVMVAVVLVCICINESTAVPFTEVRPEEVENVPSTVGELQQHDGKSLDWSEHLRVKRQSHLSLCRYCCKCCRNKGCGFCCRF</sequence>
<keyword evidence="2" id="KW-1185">Reference proteome</keyword>
<accession>A0ACC2F1W7</accession>
<dbReference type="EMBL" id="CM055763">
    <property type="protein sequence ID" value="KAJ7985336.1"/>
    <property type="molecule type" value="Genomic_DNA"/>
</dbReference>
<comment type="caution">
    <text evidence="1">The sequence shown here is derived from an EMBL/GenBank/DDBJ whole genome shotgun (WGS) entry which is preliminary data.</text>
</comment>
<evidence type="ECO:0000313" key="1">
    <source>
        <dbReference type="EMBL" id="KAJ7985336.1"/>
    </source>
</evidence>
<dbReference type="Proteomes" id="UP001157502">
    <property type="component" value="Chromosome 36"/>
</dbReference>
<reference evidence="1" key="1">
    <citation type="submission" date="2021-05" db="EMBL/GenBank/DDBJ databases">
        <authorList>
            <person name="Pan Q."/>
            <person name="Jouanno E."/>
            <person name="Zahm M."/>
            <person name="Klopp C."/>
            <person name="Cabau C."/>
            <person name="Louis A."/>
            <person name="Berthelot C."/>
            <person name="Parey E."/>
            <person name="Roest Crollius H."/>
            <person name="Montfort J."/>
            <person name="Robinson-Rechavi M."/>
            <person name="Bouchez O."/>
            <person name="Lampietro C."/>
            <person name="Lopez Roques C."/>
            <person name="Donnadieu C."/>
            <person name="Postlethwait J."/>
            <person name="Bobe J."/>
            <person name="Dillon D."/>
            <person name="Chandos A."/>
            <person name="von Hippel F."/>
            <person name="Guiguen Y."/>
        </authorList>
    </citation>
    <scope>NUCLEOTIDE SEQUENCE</scope>
    <source>
        <strain evidence="1">YG-Jan2019</strain>
    </source>
</reference>
<evidence type="ECO:0000313" key="2">
    <source>
        <dbReference type="Proteomes" id="UP001157502"/>
    </source>
</evidence>
<organism evidence="1 2">
    <name type="scientific">Dallia pectoralis</name>
    <name type="common">Alaska blackfish</name>
    <dbReference type="NCBI Taxonomy" id="75939"/>
    <lineage>
        <taxon>Eukaryota</taxon>
        <taxon>Metazoa</taxon>
        <taxon>Chordata</taxon>
        <taxon>Craniata</taxon>
        <taxon>Vertebrata</taxon>
        <taxon>Euteleostomi</taxon>
        <taxon>Actinopterygii</taxon>
        <taxon>Neopterygii</taxon>
        <taxon>Teleostei</taxon>
        <taxon>Protacanthopterygii</taxon>
        <taxon>Esociformes</taxon>
        <taxon>Umbridae</taxon>
        <taxon>Dallia</taxon>
    </lineage>
</organism>
<proteinExistence type="predicted"/>
<name>A0ACC2F1W7_DALPE</name>
<gene>
    <name evidence="1" type="ORF">DPEC_G00351010</name>
</gene>
<protein>
    <submittedName>
        <fullName evidence="1">Uncharacterized protein</fullName>
    </submittedName>
</protein>